<dbReference type="Gene3D" id="1.25.50.10">
    <property type="entry name" value="Peptidase M1, alanyl aminopeptidase, C-terminal domain"/>
    <property type="match status" value="1"/>
</dbReference>
<comment type="similarity">
    <text evidence="3">Belongs to the peptidase M1 family.</text>
</comment>
<comment type="cofactor">
    <cofactor evidence="2">
        <name>Zn(2+)</name>
        <dbReference type="ChEBI" id="CHEBI:29105"/>
    </cofactor>
</comment>
<protein>
    <recommendedName>
        <fullName evidence="5 13">Aminopeptidase N</fullName>
        <ecNumber evidence="4 13">3.4.11.2</ecNumber>
    </recommendedName>
</protein>
<evidence type="ECO:0000313" key="19">
    <source>
        <dbReference type="Proteomes" id="UP000002171"/>
    </source>
</evidence>
<feature type="domain" description="Peptidase M1 alanyl aminopeptidase Ig-like fold" evidence="15">
    <location>
        <begin position="450"/>
        <end position="548"/>
    </location>
</feature>
<dbReference type="SUPFAM" id="SSF55486">
    <property type="entry name" value="Metalloproteases ('zincins'), catalytic domain"/>
    <property type="match status" value="1"/>
</dbReference>
<accession>A0A7U8C2Z5</accession>
<keyword evidence="11" id="KW-0482">Metalloprotease</keyword>
<dbReference type="FunFam" id="1.10.390.10:FF:000002">
    <property type="entry name" value="Aminopeptidase N"/>
    <property type="match status" value="1"/>
</dbReference>
<dbReference type="InterPro" id="IPR035414">
    <property type="entry name" value="Peptidase_M1_pepN_Ig-like"/>
</dbReference>
<dbReference type="PRINTS" id="PR00756">
    <property type="entry name" value="ALADIPTASE"/>
</dbReference>
<keyword evidence="8" id="KW-0479">Metal-binding</keyword>
<dbReference type="OrthoDB" id="100605at2"/>
<keyword evidence="9" id="KW-0378">Hydrolase</keyword>
<dbReference type="PANTHER" id="PTHR46322:SF1">
    <property type="entry name" value="PUROMYCIN-SENSITIVE AMINOPEPTIDASE"/>
    <property type="match status" value="1"/>
</dbReference>
<reference evidence="18 19" key="1">
    <citation type="submission" date="2006-02" db="EMBL/GenBank/DDBJ databases">
        <authorList>
            <person name="Pinhassi J."/>
            <person name="Pedros-Alio C."/>
            <person name="Ferriera S."/>
            <person name="Johnson J."/>
            <person name="Kravitz S."/>
            <person name="Halpern A."/>
            <person name="Remington K."/>
            <person name="Beeson K."/>
            <person name="Tran B."/>
            <person name="Rogers Y.-H."/>
            <person name="Friedman R."/>
            <person name="Venter J.C."/>
        </authorList>
    </citation>
    <scope>NUCLEOTIDE SEQUENCE [LARGE SCALE GENOMIC DNA]</scope>
    <source>
        <strain evidence="18 19">MED92</strain>
    </source>
</reference>
<dbReference type="InterPro" id="IPR024601">
    <property type="entry name" value="Peptidase_M1_pepN_C"/>
</dbReference>
<dbReference type="InterPro" id="IPR038438">
    <property type="entry name" value="PepN_Ig-like_sf"/>
</dbReference>
<organism evidence="18 19">
    <name type="scientific">Neptuniibacter caesariensis</name>
    <dbReference type="NCBI Taxonomy" id="207954"/>
    <lineage>
        <taxon>Bacteria</taxon>
        <taxon>Pseudomonadati</taxon>
        <taxon>Pseudomonadota</taxon>
        <taxon>Gammaproteobacteria</taxon>
        <taxon>Oceanospirillales</taxon>
        <taxon>Oceanospirillaceae</taxon>
        <taxon>Neptuniibacter</taxon>
    </lineage>
</organism>
<dbReference type="Pfam" id="PF11940">
    <property type="entry name" value="DUF3458"/>
    <property type="match status" value="1"/>
</dbReference>
<keyword evidence="7" id="KW-0645">Protease</keyword>
<evidence type="ECO:0000259" key="14">
    <source>
        <dbReference type="Pfam" id="PF01433"/>
    </source>
</evidence>
<evidence type="ECO:0000259" key="15">
    <source>
        <dbReference type="Pfam" id="PF11940"/>
    </source>
</evidence>
<dbReference type="Gene3D" id="3.30.2010.30">
    <property type="match status" value="1"/>
</dbReference>
<evidence type="ECO:0000256" key="2">
    <source>
        <dbReference type="ARBA" id="ARBA00001947"/>
    </source>
</evidence>
<keyword evidence="19" id="KW-1185">Reference proteome</keyword>
<dbReference type="InterPro" id="IPR014782">
    <property type="entry name" value="Peptidase_M1_dom"/>
</dbReference>
<evidence type="ECO:0000256" key="9">
    <source>
        <dbReference type="ARBA" id="ARBA00022801"/>
    </source>
</evidence>
<evidence type="ECO:0000256" key="10">
    <source>
        <dbReference type="ARBA" id="ARBA00022833"/>
    </source>
</evidence>
<dbReference type="NCBIfam" id="TIGR02414">
    <property type="entry name" value="pepN_proteo"/>
    <property type="match status" value="1"/>
</dbReference>
<dbReference type="CDD" id="cd09600">
    <property type="entry name" value="M1_APN"/>
    <property type="match status" value="1"/>
</dbReference>
<evidence type="ECO:0000259" key="16">
    <source>
        <dbReference type="Pfam" id="PF17432"/>
    </source>
</evidence>
<dbReference type="Pfam" id="PF17900">
    <property type="entry name" value="Peptidase_M1_N"/>
    <property type="match status" value="1"/>
</dbReference>
<dbReference type="Pfam" id="PF17432">
    <property type="entry name" value="DUF3458_C"/>
    <property type="match status" value="1"/>
</dbReference>
<dbReference type="FunFam" id="2.60.40.1730:FF:000005">
    <property type="entry name" value="Aminopeptidase N"/>
    <property type="match status" value="1"/>
</dbReference>
<dbReference type="AlphaFoldDB" id="A0A7U8C2Z5"/>
<evidence type="ECO:0000256" key="6">
    <source>
        <dbReference type="ARBA" id="ARBA00022438"/>
    </source>
</evidence>
<dbReference type="EMBL" id="AAOW01000031">
    <property type="protein sequence ID" value="EAR59836.1"/>
    <property type="molecule type" value="Genomic_DNA"/>
</dbReference>
<sequence length="876" mass="99442">MSQEPKVIYLKDYTVPSFLIESTELRFELFEEETIVHAELKVKRNPACEKSAASLELFGHEELELIELTIDGAALDEKSVQREGELLILSSLPETFVLKSSTRIHPETNTALEGLYKSDGMFCTQCEAEGFRRITFFPDRPDVMSVFRTTVEADKKRYPVLLSNGNPVKTGENAEGRHWVTWEDPFPKPAYLFALVAGDLKCIEDSFTTMSGREVKLVIYAEEKDLDKLDYAMLSLQKSMKWDEEVYGREYDLDIYMIVAVDFFNMGAMENKGLNIFNTSCVLANPKTTTDASFQRVEGVVAHEYFHNWSGNRVTCRDWFQLSLKEGFTVFRDAEFSADMNSRTVKRVEDVSLLRTAQFAEDAGPMAHPIRPDSFIEISNFYTMTVYEKGAEVVRMIHTLLGPELFRKGSDLYFERHDGQAVTTEDFVQAMEDASGKDLGQFRAWYHQAGTPELHITDEFDGQKEEYRLTVRQTCPATPGQDKKTPFQIPLSVGLLDQEGNELRLTNGEYSEVLEVTEAEQTFVFKGINAKPVPSLLRGFSAPVKLHYAYQRDELMFLMANDTDGFSRWDAAQKLGVDIMQELIGGYSVDRPMALDSRLIAAYRAVLEADGLDKAMVSKVLTLPSQAYLSELSEVIDVDAIHNVREFIRKKLAFELEPLFLKRYQENNLEVDYSPDADSIARRSLKNLCLSYLVATQKTEYLQLAKEQYAQSDNMTDMQSALALVAHSDDKVAGAELLDDFYAQWKDESLVVNLWLSIQAADPSEGALARVESLMHHPAFDAKNPNKLRSLISVFCAQNPVNFHAKDGSGYQFLADRIIELNAQNPQIASRMLTPLTRWKKYAADRQVLMRAQLERIHQCDDLSKDVFEVVSKSLV</sequence>
<evidence type="ECO:0000256" key="13">
    <source>
        <dbReference type="NCBIfam" id="TIGR02414"/>
    </source>
</evidence>
<comment type="caution">
    <text evidence="18">The sequence shown here is derived from an EMBL/GenBank/DDBJ whole genome shotgun (WGS) entry which is preliminary data.</text>
</comment>
<dbReference type="GO" id="GO:0006508">
    <property type="term" value="P:proteolysis"/>
    <property type="evidence" value="ECO:0007669"/>
    <property type="project" value="UniProtKB-UniRule"/>
</dbReference>
<dbReference type="InterPro" id="IPR045357">
    <property type="entry name" value="Aminopeptidase_N-like_N"/>
</dbReference>
<evidence type="ECO:0000256" key="8">
    <source>
        <dbReference type="ARBA" id="ARBA00022723"/>
    </source>
</evidence>
<dbReference type="InterPro" id="IPR037144">
    <property type="entry name" value="Peptidase_M1_pepN_C_sf"/>
</dbReference>
<name>A0A7U8C2Z5_NEPCE</name>
<evidence type="ECO:0000256" key="3">
    <source>
        <dbReference type="ARBA" id="ARBA00010136"/>
    </source>
</evidence>
<dbReference type="GO" id="GO:0008237">
    <property type="term" value="F:metallopeptidase activity"/>
    <property type="evidence" value="ECO:0007669"/>
    <property type="project" value="UniProtKB-UniRule"/>
</dbReference>
<gene>
    <name evidence="18" type="ORF">MED92_12651</name>
</gene>
<feature type="domain" description="Peptidase M1 membrane alanine aminopeptidase" evidence="14">
    <location>
        <begin position="231"/>
        <end position="442"/>
    </location>
</feature>
<comment type="catalytic activity">
    <reaction evidence="1">
        <text>Release of an N-terminal amino acid, Xaa-|-Yaa- from a peptide, amide or arylamide. Xaa is preferably Ala, but may be most amino acids including Pro (slow action). When a terminal hydrophobic residue is followed by a prolyl residue, the two may be released as an intact Xaa-Pro dipeptide.</text>
        <dbReference type="EC" id="3.4.11.2"/>
    </reaction>
</comment>
<dbReference type="Gene3D" id="1.10.390.10">
    <property type="entry name" value="Neutral Protease Domain 2"/>
    <property type="match status" value="1"/>
</dbReference>
<dbReference type="EC" id="3.4.11.2" evidence="4 13"/>
<dbReference type="Proteomes" id="UP000002171">
    <property type="component" value="Unassembled WGS sequence"/>
</dbReference>
<dbReference type="FunFam" id="2.60.40.1840:FF:000001">
    <property type="entry name" value="Aminopeptidase N"/>
    <property type="match status" value="1"/>
</dbReference>
<evidence type="ECO:0000256" key="1">
    <source>
        <dbReference type="ARBA" id="ARBA00000098"/>
    </source>
</evidence>
<dbReference type="PANTHER" id="PTHR46322">
    <property type="entry name" value="PUROMYCIN-SENSITIVE AMINOPEPTIDASE"/>
    <property type="match status" value="1"/>
</dbReference>
<dbReference type="Gene3D" id="2.60.40.1840">
    <property type="match status" value="1"/>
</dbReference>
<evidence type="ECO:0000256" key="12">
    <source>
        <dbReference type="ARBA" id="ARBA00059739"/>
    </source>
</evidence>
<dbReference type="GO" id="GO:0008270">
    <property type="term" value="F:zinc ion binding"/>
    <property type="evidence" value="ECO:0007669"/>
    <property type="project" value="InterPro"/>
</dbReference>
<evidence type="ECO:0000256" key="5">
    <source>
        <dbReference type="ARBA" id="ARBA00015611"/>
    </source>
</evidence>
<feature type="domain" description="Peptidase M1 alanyl aminopeptidase C-terminal" evidence="16">
    <location>
        <begin position="553"/>
        <end position="875"/>
    </location>
</feature>
<dbReference type="InterPro" id="IPR001930">
    <property type="entry name" value="Peptidase_M1"/>
</dbReference>
<dbReference type="RefSeq" id="WP_007020184.1">
    <property type="nucleotide sequence ID" value="NZ_CH724125.1"/>
</dbReference>
<dbReference type="InterPro" id="IPR027268">
    <property type="entry name" value="Peptidase_M4/M1_CTD_sf"/>
</dbReference>
<evidence type="ECO:0000256" key="11">
    <source>
        <dbReference type="ARBA" id="ARBA00023049"/>
    </source>
</evidence>
<dbReference type="Pfam" id="PF01433">
    <property type="entry name" value="Peptidase_M1"/>
    <property type="match status" value="1"/>
</dbReference>
<evidence type="ECO:0000256" key="4">
    <source>
        <dbReference type="ARBA" id="ARBA00012564"/>
    </source>
</evidence>
<keyword evidence="10" id="KW-0862">Zinc</keyword>
<proteinExistence type="inferred from homology"/>
<evidence type="ECO:0000256" key="7">
    <source>
        <dbReference type="ARBA" id="ARBA00022670"/>
    </source>
</evidence>
<dbReference type="SUPFAM" id="SSF63737">
    <property type="entry name" value="Leukotriene A4 hydrolase N-terminal domain"/>
    <property type="match status" value="1"/>
</dbReference>
<evidence type="ECO:0000259" key="17">
    <source>
        <dbReference type="Pfam" id="PF17900"/>
    </source>
</evidence>
<dbReference type="InterPro" id="IPR042097">
    <property type="entry name" value="Aminopeptidase_N-like_N_sf"/>
</dbReference>
<comment type="function">
    <text evidence="12">Aminopeptidase N is involved in the degradation of intracellular peptides generated by protein breakdown during normal growth as well as in response to nutrient starvation.</text>
</comment>
<dbReference type="Gene3D" id="2.60.40.1730">
    <property type="entry name" value="tricorn interacting facor f3 domain"/>
    <property type="match status" value="1"/>
</dbReference>
<keyword evidence="6 18" id="KW-0031">Aminopeptidase</keyword>
<dbReference type="FunFam" id="3.30.2010.30:FF:000002">
    <property type="entry name" value="Putative aminopeptidase N"/>
    <property type="match status" value="1"/>
</dbReference>
<feature type="domain" description="Aminopeptidase N-like N-terminal" evidence="17">
    <location>
        <begin position="25"/>
        <end position="192"/>
    </location>
</feature>
<dbReference type="GO" id="GO:0016285">
    <property type="term" value="F:alanyl aminopeptidase activity"/>
    <property type="evidence" value="ECO:0007669"/>
    <property type="project" value="UniProtKB-EC"/>
</dbReference>
<evidence type="ECO:0000313" key="18">
    <source>
        <dbReference type="EMBL" id="EAR59836.1"/>
    </source>
</evidence>
<dbReference type="InterPro" id="IPR012779">
    <property type="entry name" value="Peptidase_M1_pepN"/>
</dbReference>